<comment type="function">
    <text evidence="1 15">Converts 2,5-diamino-6-(ribosylamino)-4(3h)-pyrimidinone 5'-phosphate into 5-amino-6-(ribosylamino)-2,4(1h,3h)-pyrimidinedione 5'-phosphate.</text>
</comment>
<reference evidence="21" key="1">
    <citation type="journal article" date="2019" name="Microbiology">
        <title>Complete Genome Sequence of an Uncultured Bacterium of the Candidate Phylum Bipolaricaulota.</title>
        <authorList>
            <person name="Kadnikov V.V."/>
            <person name="Mardanov A.V."/>
            <person name="Beletsky A.V."/>
            <person name="Frank Y.A."/>
            <person name="Karnachuk O.V."/>
            <person name="Ravin N.V."/>
        </authorList>
    </citation>
    <scope>NUCLEOTIDE SEQUENCE [LARGE SCALE GENOMIC DNA]</scope>
</reference>
<dbReference type="InterPro" id="IPR050765">
    <property type="entry name" value="Riboflavin_Biosynth_HTPR"/>
</dbReference>
<dbReference type="Pfam" id="PF00383">
    <property type="entry name" value="dCMP_cyt_deam_1"/>
    <property type="match status" value="1"/>
</dbReference>
<dbReference type="PANTHER" id="PTHR38011:SF7">
    <property type="entry name" value="2,5-DIAMINO-6-RIBOSYLAMINO-4(3H)-PYRIMIDINONE 5'-PHOSPHATE REDUCTASE"/>
    <property type="match status" value="1"/>
</dbReference>
<keyword evidence="9 15" id="KW-0862">Zinc</keyword>
<evidence type="ECO:0000256" key="9">
    <source>
        <dbReference type="ARBA" id="ARBA00022833"/>
    </source>
</evidence>
<dbReference type="GO" id="GO:0009231">
    <property type="term" value="P:riboflavin biosynthetic process"/>
    <property type="evidence" value="ECO:0007669"/>
    <property type="project" value="UniProtKB-UniPathway"/>
</dbReference>
<dbReference type="InterPro" id="IPR002734">
    <property type="entry name" value="RibDG_C"/>
</dbReference>
<dbReference type="KEGG" id="salq:SYNTR_1015"/>
<dbReference type="SUPFAM" id="SSF53927">
    <property type="entry name" value="Cytidine deaminase-like"/>
    <property type="match status" value="1"/>
</dbReference>
<feature type="binding site" evidence="17">
    <location>
        <position position="157"/>
    </location>
    <ligand>
        <name>NADP(+)</name>
        <dbReference type="ChEBI" id="CHEBI:58349"/>
    </ligand>
</feature>
<dbReference type="Pfam" id="PF01872">
    <property type="entry name" value="RibD_C"/>
    <property type="match status" value="1"/>
</dbReference>
<evidence type="ECO:0000256" key="17">
    <source>
        <dbReference type="PIRSR" id="PIRSR006769-2"/>
    </source>
</evidence>
<feature type="domain" description="CMP/dCMP-type deaminase" evidence="19">
    <location>
        <begin position="4"/>
        <end position="126"/>
    </location>
</feature>
<dbReference type="Gene3D" id="3.40.140.10">
    <property type="entry name" value="Cytidine Deaminase, domain 2"/>
    <property type="match status" value="1"/>
</dbReference>
<keyword evidence="21" id="KW-1185">Reference proteome</keyword>
<proteinExistence type="inferred from homology"/>
<dbReference type="InterPro" id="IPR004794">
    <property type="entry name" value="Eubact_RibD"/>
</dbReference>
<accession>A0A6I6D9R5</accession>
<dbReference type="EC" id="3.5.4.26" evidence="15"/>
<dbReference type="PIRSF" id="PIRSF006769">
    <property type="entry name" value="RibD"/>
    <property type="match status" value="1"/>
</dbReference>
<keyword evidence="11 15" id="KW-0560">Oxidoreductase</keyword>
<dbReference type="PROSITE" id="PS51747">
    <property type="entry name" value="CYT_DCMP_DEAMINASES_2"/>
    <property type="match status" value="1"/>
</dbReference>
<dbReference type="Gene3D" id="3.40.430.10">
    <property type="entry name" value="Dihydrofolate Reductase, subunit A"/>
    <property type="match status" value="1"/>
</dbReference>
<feature type="active site" description="Proton donor" evidence="16">
    <location>
        <position position="55"/>
    </location>
</feature>
<evidence type="ECO:0000256" key="13">
    <source>
        <dbReference type="ARBA" id="ARBA00049861"/>
    </source>
</evidence>
<keyword evidence="10 15" id="KW-0521">NADP</keyword>
<evidence type="ECO:0000256" key="16">
    <source>
        <dbReference type="PIRSR" id="PIRSR006769-1"/>
    </source>
</evidence>
<keyword evidence="12" id="KW-0511">Multifunctional enzyme</keyword>
<dbReference type="SUPFAM" id="SSF53597">
    <property type="entry name" value="Dihydrofolate reductase-like"/>
    <property type="match status" value="1"/>
</dbReference>
<organism evidence="20 21">
    <name type="scientific">Candidatus Syntrophocurvum alkaliphilum</name>
    <dbReference type="NCBI Taxonomy" id="2293317"/>
    <lineage>
        <taxon>Bacteria</taxon>
        <taxon>Bacillati</taxon>
        <taxon>Bacillota</taxon>
        <taxon>Clostridia</taxon>
        <taxon>Eubacteriales</taxon>
        <taxon>Syntrophomonadaceae</taxon>
        <taxon>Candidatus Syntrophocurvum</taxon>
    </lineage>
</organism>
<evidence type="ECO:0000256" key="14">
    <source>
        <dbReference type="ARBA" id="ARBA00049886"/>
    </source>
</evidence>
<evidence type="ECO:0000256" key="5">
    <source>
        <dbReference type="ARBA" id="ARBA00007417"/>
    </source>
</evidence>
<gene>
    <name evidence="20" type="ORF">SYNTR_1015</name>
</gene>
<feature type="binding site" evidence="18">
    <location>
        <position position="87"/>
    </location>
    <ligand>
        <name>Zn(2+)</name>
        <dbReference type="ChEBI" id="CHEBI:29105"/>
        <note>catalytic</note>
    </ligand>
</feature>
<evidence type="ECO:0000256" key="10">
    <source>
        <dbReference type="ARBA" id="ARBA00022857"/>
    </source>
</evidence>
<feature type="binding site" evidence="17">
    <location>
        <position position="187"/>
    </location>
    <ligand>
        <name>substrate</name>
    </ligand>
</feature>
<sequence>MKIHNNEYYMNKAINLAKKAYGRTNPNPIVGAIIVKKNQIIGTGYHEKAGTPHAEIHALKEAGTDAKDSTVYVTLEPCNHYGKTPPCTDALIQAGIKKIVIASLDPNPLVAGKGALKLKEAGITIEIGMCKDEANKMNQLFFKYIKTNMPYISLKTAMTLDGKIATYTGDSKWISNELSRNYVHELRNIYDGILVGIGTVLKDNPSLNTRLDKNDIRNPVRIIIDENLDIPINSNIINTSKEQRTIIYTSKNTATKKINILESKGIEIEQTETDENNKLILEEVLNNLPKKGIYSVLIEGGGEINGSFIEKRLIDKVYWFIAPKIVGGKHAPSPVSGQGIELINQALYVERININKFENDLLITGYIRWW</sequence>
<dbReference type="NCBIfam" id="TIGR00326">
    <property type="entry name" value="eubact_ribD"/>
    <property type="match status" value="1"/>
</dbReference>
<evidence type="ECO:0000256" key="6">
    <source>
        <dbReference type="ARBA" id="ARBA00022619"/>
    </source>
</evidence>
<dbReference type="RefSeq" id="WP_243140238.1">
    <property type="nucleotide sequence ID" value="NZ_CP046457.1"/>
</dbReference>
<evidence type="ECO:0000256" key="15">
    <source>
        <dbReference type="PIRNR" id="PIRNR006769"/>
    </source>
</evidence>
<dbReference type="CDD" id="cd01284">
    <property type="entry name" value="Riboflavin_deaminase-reductase"/>
    <property type="match status" value="1"/>
</dbReference>
<dbReference type="EMBL" id="CP046457">
    <property type="protein sequence ID" value="QGT99608.1"/>
    <property type="molecule type" value="Genomic_DNA"/>
</dbReference>
<feature type="binding site" evidence="18">
    <location>
        <position position="53"/>
    </location>
    <ligand>
        <name>Zn(2+)</name>
        <dbReference type="ChEBI" id="CHEBI:29105"/>
        <note>catalytic</note>
    </ligand>
</feature>
<evidence type="ECO:0000313" key="20">
    <source>
        <dbReference type="EMBL" id="QGT99608.1"/>
    </source>
</evidence>
<feature type="binding site" evidence="17">
    <location>
        <position position="203"/>
    </location>
    <ligand>
        <name>substrate</name>
    </ligand>
</feature>
<dbReference type="InterPro" id="IPR002125">
    <property type="entry name" value="CMP_dCMP_dom"/>
</dbReference>
<dbReference type="PANTHER" id="PTHR38011">
    <property type="entry name" value="DIHYDROFOLATE REDUCTASE FAMILY PROTEIN (AFU_ORTHOLOGUE AFUA_8G06820)"/>
    <property type="match status" value="1"/>
</dbReference>
<feature type="binding site" evidence="17">
    <location>
        <position position="210"/>
    </location>
    <ligand>
        <name>substrate</name>
    </ligand>
</feature>
<keyword evidence="6 15" id="KW-0686">Riboflavin biosynthesis</keyword>
<comment type="catalytic activity">
    <reaction evidence="14 15">
        <text>2,5-diamino-6-hydroxy-4-(5-phosphoribosylamino)-pyrimidine + H2O + H(+) = 5-amino-6-(5-phospho-D-ribosylamino)uracil + NH4(+)</text>
        <dbReference type="Rhea" id="RHEA:21868"/>
        <dbReference type="ChEBI" id="CHEBI:15377"/>
        <dbReference type="ChEBI" id="CHEBI:15378"/>
        <dbReference type="ChEBI" id="CHEBI:28938"/>
        <dbReference type="ChEBI" id="CHEBI:58453"/>
        <dbReference type="ChEBI" id="CHEBI:58614"/>
        <dbReference type="EC" id="3.5.4.26"/>
    </reaction>
</comment>
<dbReference type="AlphaFoldDB" id="A0A6I6D9R5"/>
<comment type="similarity">
    <text evidence="5 15">In the C-terminal section; belongs to the HTP reductase family.</text>
</comment>
<dbReference type="InterPro" id="IPR011549">
    <property type="entry name" value="RibD_C"/>
</dbReference>
<dbReference type="GO" id="GO:0008270">
    <property type="term" value="F:zinc ion binding"/>
    <property type="evidence" value="ECO:0007669"/>
    <property type="project" value="InterPro"/>
</dbReference>
<dbReference type="EC" id="1.1.1.193" evidence="15"/>
<dbReference type="NCBIfam" id="TIGR00227">
    <property type="entry name" value="ribD_Cterm"/>
    <property type="match status" value="1"/>
</dbReference>
<dbReference type="InterPro" id="IPR016193">
    <property type="entry name" value="Cytidine_deaminase-like"/>
</dbReference>
<name>A0A6I6D9R5_9FIRM</name>
<dbReference type="PROSITE" id="PS00903">
    <property type="entry name" value="CYT_DCMP_DEAMINASES_1"/>
    <property type="match status" value="1"/>
</dbReference>
<evidence type="ECO:0000256" key="4">
    <source>
        <dbReference type="ARBA" id="ARBA00005259"/>
    </source>
</evidence>
<evidence type="ECO:0000313" key="21">
    <source>
        <dbReference type="Proteomes" id="UP000426444"/>
    </source>
</evidence>
<evidence type="ECO:0000256" key="18">
    <source>
        <dbReference type="PIRSR" id="PIRSR006769-3"/>
    </source>
</evidence>
<comment type="catalytic activity">
    <reaction evidence="13 15">
        <text>5-amino-6-(5-phospho-D-ribitylamino)uracil + NADP(+) = 5-amino-6-(5-phospho-D-ribosylamino)uracil + NADPH + H(+)</text>
        <dbReference type="Rhea" id="RHEA:17845"/>
        <dbReference type="ChEBI" id="CHEBI:15378"/>
        <dbReference type="ChEBI" id="CHEBI:57783"/>
        <dbReference type="ChEBI" id="CHEBI:58349"/>
        <dbReference type="ChEBI" id="CHEBI:58421"/>
        <dbReference type="ChEBI" id="CHEBI:58453"/>
        <dbReference type="EC" id="1.1.1.193"/>
    </reaction>
</comment>
<feature type="binding site" evidence="17">
    <location>
        <position position="207"/>
    </location>
    <ligand>
        <name>substrate</name>
    </ligand>
</feature>
<feature type="binding site" evidence="17">
    <location>
        <position position="171"/>
    </location>
    <ligand>
        <name>substrate</name>
    </ligand>
</feature>
<dbReference type="FunFam" id="3.40.140.10:FF:000025">
    <property type="entry name" value="Riboflavin biosynthesis protein RibD"/>
    <property type="match status" value="1"/>
</dbReference>
<dbReference type="GO" id="GO:0050661">
    <property type="term" value="F:NADP binding"/>
    <property type="evidence" value="ECO:0007669"/>
    <property type="project" value="InterPro"/>
</dbReference>
<evidence type="ECO:0000256" key="2">
    <source>
        <dbReference type="ARBA" id="ARBA00004882"/>
    </source>
</evidence>
<dbReference type="Proteomes" id="UP000426444">
    <property type="component" value="Chromosome"/>
</dbReference>
<keyword evidence="8 15" id="KW-0378">Hydrolase</keyword>
<feature type="binding site" evidence="17">
    <location>
        <position position="199"/>
    </location>
    <ligand>
        <name>NADP(+)</name>
        <dbReference type="ChEBI" id="CHEBI:58349"/>
    </ligand>
</feature>
<dbReference type="GO" id="GO:0008835">
    <property type="term" value="F:diaminohydroxyphosphoribosylaminopyrimidine deaminase activity"/>
    <property type="evidence" value="ECO:0007669"/>
    <property type="project" value="UniProtKB-EC"/>
</dbReference>
<dbReference type="UniPathway" id="UPA00275">
    <property type="reaction ID" value="UER00401"/>
</dbReference>
<evidence type="ECO:0000256" key="7">
    <source>
        <dbReference type="ARBA" id="ARBA00022723"/>
    </source>
</evidence>
<feature type="binding site" evidence="17">
    <location>
        <begin position="301"/>
        <end position="307"/>
    </location>
    <ligand>
        <name>NADP(+)</name>
        <dbReference type="ChEBI" id="CHEBI:58349"/>
    </ligand>
</feature>
<evidence type="ECO:0000256" key="11">
    <source>
        <dbReference type="ARBA" id="ARBA00023002"/>
    </source>
</evidence>
<evidence type="ECO:0000259" key="19">
    <source>
        <dbReference type="PROSITE" id="PS51747"/>
    </source>
</evidence>
<keyword evidence="7 15" id="KW-0479">Metal-binding</keyword>
<dbReference type="InterPro" id="IPR016192">
    <property type="entry name" value="APOBEC/CMP_deaminase_Zn-bd"/>
</dbReference>
<evidence type="ECO:0000256" key="12">
    <source>
        <dbReference type="ARBA" id="ARBA00023268"/>
    </source>
</evidence>
<comment type="pathway">
    <text evidence="3 15">Cofactor biosynthesis; riboflavin biosynthesis; 5-amino-6-(D-ribitylamino)uracil from GTP: step 3/4.</text>
</comment>
<evidence type="ECO:0000256" key="8">
    <source>
        <dbReference type="ARBA" id="ARBA00022801"/>
    </source>
</evidence>
<feature type="binding site" evidence="17">
    <location>
        <position position="173"/>
    </location>
    <ligand>
        <name>NADP(+)</name>
        <dbReference type="ChEBI" id="CHEBI:58349"/>
    </ligand>
</feature>
<dbReference type="GO" id="GO:0008703">
    <property type="term" value="F:5-amino-6-(5-phosphoribosylamino)uracil reductase activity"/>
    <property type="evidence" value="ECO:0007669"/>
    <property type="project" value="UniProtKB-EC"/>
</dbReference>
<protein>
    <recommendedName>
        <fullName evidence="15">Riboflavin biosynthesis protein RibD</fullName>
    </recommendedName>
    <domain>
        <recommendedName>
            <fullName evidence="15">Diaminohydroxyphosphoribosylaminopyrimidine deaminase</fullName>
            <shortName evidence="15">DRAP deaminase</shortName>
            <ecNumber evidence="15">3.5.4.26</ecNumber>
        </recommendedName>
        <alternativeName>
            <fullName evidence="15">Riboflavin-specific deaminase</fullName>
        </alternativeName>
    </domain>
    <domain>
        <recommendedName>
            <fullName evidence="15">5-amino-6-(5-phosphoribosylamino)uracil reductase</fullName>
            <ecNumber evidence="15">1.1.1.193</ecNumber>
        </recommendedName>
        <alternativeName>
            <fullName evidence="15">HTP reductase</fullName>
        </alternativeName>
    </domain>
</protein>
<comment type="similarity">
    <text evidence="4 15">In the N-terminal section; belongs to the cytidine and deoxycytidylate deaminase family.</text>
</comment>
<comment type="pathway">
    <text evidence="2 15">Cofactor biosynthesis; riboflavin biosynthesis; 5-amino-6-(D-ribitylamino)uracil from GTP: step 2/4.</text>
</comment>
<comment type="cofactor">
    <cofactor evidence="15 18">
        <name>Zn(2+)</name>
        <dbReference type="ChEBI" id="CHEBI:29105"/>
    </cofactor>
    <text evidence="15 18">Binds 1 zinc ion.</text>
</comment>
<feature type="binding site" evidence="18">
    <location>
        <position position="78"/>
    </location>
    <ligand>
        <name>Zn(2+)</name>
        <dbReference type="ChEBI" id="CHEBI:29105"/>
        <note>catalytic</note>
    </ligand>
</feature>
<feature type="binding site" evidence="17">
    <location>
        <position position="299"/>
    </location>
    <ligand>
        <name>substrate</name>
    </ligand>
</feature>
<dbReference type="InterPro" id="IPR024072">
    <property type="entry name" value="DHFR-like_dom_sf"/>
</dbReference>
<evidence type="ECO:0000256" key="3">
    <source>
        <dbReference type="ARBA" id="ARBA00004910"/>
    </source>
</evidence>
<evidence type="ECO:0000256" key="1">
    <source>
        <dbReference type="ARBA" id="ARBA00002151"/>
    </source>
</evidence>